<dbReference type="AlphaFoldDB" id="A0AA88VDB7"/>
<name>A0AA88VDB7_9ASTE</name>
<dbReference type="Proteomes" id="UP001188597">
    <property type="component" value="Unassembled WGS sequence"/>
</dbReference>
<protein>
    <submittedName>
        <fullName evidence="2">Uncharacterized protein</fullName>
    </submittedName>
</protein>
<evidence type="ECO:0000313" key="2">
    <source>
        <dbReference type="EMBL" id="KAK3005633.1"/>
    </source>
</evidence>
<proteinExistence type="predicted"/>
<gene>
    <name evidence="2" type="ORF">RJ639_017682</name>
</gene>
<evidence type="ECO:0000313" key="3">
    <source>
        <dbReference type="Proteomes" id="UP001188597"/>
    </source>
</evidence>
<keyword evidence="3" id="KW-1185">Reference proteome</keyword>
<sequence>MIKGPTINTWHGKLNDFYVTSNQSKEPIFLSIKSKHSAKATSTCHHYGEVEDLVHFPQYSATCFQSFRSIGIGSFGSRRCSWATRKKGCKKVAQAMAEKATDEPWKLSWPSEAPSQSNDSASISSSKVARLASQVLYSVLYQQICCIDIVFG</sequence>
<accession>A0AA88VDB7</accession>
<comment type="caution">
    <text evidence="2">The sequence shown here is derived from an EMBL/GenBank/DDBJ whole genome shotgun (WGS) entry which is preliminary data.</text>
</comment>
<organism evidence="2 3">
    <name type="scientific">Escallonia herrerae</name>
    <dbReference type="NCBI Taxonomy" id="1293975"/>
    <lineage>
        <taxon>Eukaryota</taxon>
        <taxon>Viridiplantae</taxon>
        <taxon>Streptophyta</taxon>
        <taxon>Embryophyta</taxon>
        <taxon>Tracheophyta</taxon>
        <taxon>Spermatophyta</taxon>
        <taxon>Magnoliopsida</taxon>
        <taxon>eudicotyledons</taxon>
        <taxon>Gunneridae</taxon>
        <taxon>Pentapetalae</taxon>
        <taxon>asterids</taxon>
        <taxon>campanulids</taxon>
        <taxon>Escalloniales</taxon>
        <taxon>Escalloniaceae</taxon>
        <taxon>Escallonia</taxon>
    </lineage>
</organism>
<feature type="region of interest" description="Disordered" evidence="1">
    <location>
        <begin position="101"/>
        <end position="121"/>
    </location>
</feature>
<reference evidence="2" key="1">
    <citation type="submission" date="2022-12" db="EMBL/GenBank/DDBJ databases">
        <title>Draft genome assemblies for two species of Escallonia (Escalloniales).</title>
        <authorList>
            <person name="Chanderbali A."/>
            <person name="Dervinis C."/>
            <person name="Anghel I."/>
            <person name="Soltis D."/>
            <person name="Soltis P."/>
            <person name="Zapata F."/>
        </authorList>
    </citation>
    <scope>NUCLEOTIDE SEQUENCE</scope>
    <source>
        <strain evidence="2">UCBG64.0493</strain>
        <tissue evidence="2">Leaf</tissue>
    </source>
</reference>
<dbReference type="EMBL" id="JAVXUP010002101">
    <property type="protein sequence ID" value="KAK3005633.1"/>
    <property type="molecule type" value="Genomic_DNA"/>
</dbReference>
<evidence type="ECO:0000256" key="1">
    <source>
        <dbReference type="SAM" id="MobiDB-lite"/>
    </source>
</evidence>